<evidence type="ECO:0000313" key="7">
    <source>
        <dbReference type="Proteomes" id="UP000236173"/>
    </source>
</evidence>
<evidence type="ECO:0000256" key="4">
    <source>
        <dbReference type="ARBA" id="ARBA00023136"/>
    </source>
</evidence>
<dbReference type="GO" id="GO:0005886">
    <property type="term" value="C:plasma membrane"/>
    <property type="evidence" value="ECO:0007669"/>
    <property type="project" value="UniProtKB-SubCell"/>
</dbReference>
<dbReference type="InterPro" id="IPR002781">
    <property type="entry name" value="TM_pro_TauE-like"/>
</dbReference>
<gene>
    <name evidence="6" type="ORF">HRbin17_01341</name>
</gene>
<dbReference type="Proteomes" id="UP000236173">
    <property type="component" value="Unassembled WGS sequence"/>
</dbReference>
<evidence type="ECO:0000256" key="5">
    <source>
        <dbReference type="RuleBase" id="RU363041"/>
    </source>
</evidence>
<keyword evidence="3 5" id="KW-1133">Transmembrane helix</keyword>
<dbReference type="Pfam" id="PF01925">
    <property type="entry name" value="TauE"/>
    <property type="match status" value="1"/>
</dbReference>
<feature type="transmembrane region" description="Helical" evidence="5">
    <location>
        <begin position="257"/>
        <end position="275"/>
    </location>
</feature>
<proteinExistence type="inferred from homology"/>
<evidence type="ECO:0000313" key="6">
    <source>
        <dbReference type="EMBL" id="GBC98825.1"/>
    </source>
</evidence>
<organism evidence="6 7">
    <name type="scientific">Candidatus Fervidibacter japonicus</name>
    <dbReference type="NCBI Taxonomy" id="2035412"/>
    <lineage>
        <taxon>Bacteria</taxon>
        <taxon>Candidatus Fervidibacterota</taxon>
        <taxon>Candidatus Fervidibacter</taxon>
    </lineage>
</organism>
<name>A0A2H5XCD7_9BACT</name>
<protein>
    <recommendedName>
        <fullName evidence="5">Probable membrane transporter protein</fullName>
    </recommendedName>
</protein>
<dbReference type="PANTHER" id="PTHR43483:SF3">
    <property type="entry name" value="MEMBRANE TRANSPORTER PROTEIN HI_0806-RELATED"/>
    <property type="match status" value="1"/>
</dbReference>
<feature type="transmembrane region" description="Helical" evidence="5">
    <location>
        <begin position="229"/>
        <end position="250"/>
    </location>
</feature>
<feature type="transmembrane region" description="Helical" evidence="5">
    <location>
        <begin position="159"/>
        <end position="183"/>
    </location>
</feature>
<reference evidence="7" key="1">
    <citation type="submission" date="2017-09" db="EMBL/GenBank/DDBJ databases">
        <title>Metaegenomics of thermophilic ammonia-oxidizing enrichment culture.</title>
        <authorList>
            <person name="Kato S."/>
            <person name="Suzuki K."/>
        </authorList>
    </citation>
    <scope>NUCLEOTIDE SEQUENCE [LARGE SCALE GENOMIC DNA]</scope>
</reference>
<evidence type="ECO:0000256" key="3">
    <source>
        <dbReference type="ARBA" id="ARBA00022989"/>
    </source>
</evidence>
<dbReference type="PANTHER" id="PTHR43483">
    <property type="entry name" value="MEMBRANE TRANSPORTER PROTEIN HI_0806-RELATED"/>
    <property type="match status" value="1"/>
</dbReference>
<sequence length="322" mass="33721">MEHFLLLWLLGFIVGVVGGFFGFGGSAIVTPALNILGYPMPVAIGTDLLHIFGKSLSATAKHRQLGHLDGKVAGLLALGTVPGMELAAQLVRHLAQAGTVETTVRWVQLTVLAMLAGITLWETLSARNGQPVRWRGILSRLPFPPFFHSSVSHLQRASVWSFVALGLVTGFMAGIMGGGGGFIRVPAMIYLLGIPTKVAVGTDLVEVLLSAGYGAFTYGCKGFLDMPTALVMLFGGALGARLGAWATFYAPSRQLRGLLGALLLASAVSVALKQLGVGGKVLPLVILFGASLGITGFVLSLLWQGVKQAKSEQALAMSASQR</sequence>
<evidence type="ECO:0000256" key="1">
    <source>
        <dbReference type="ARBA" id="ARBA00004141"/>
    </source>
</evidence>
<keyword evidence="4 5" id="KW-0472">Membrane</keyword>
<comment type="similarity">
    <text evidence="5">Belongs to the 4-toluene sulfonate uptake permease (TSUP) (TC 2.A.102) family.</text>
</comment>
<accession>A0A2H5XCD7</accession>
<dbReference type="AlphaFoldDB" id="A0A2H5XCD7"/>
<comment type="subcellular location">
    <subcellularLocation>
        <location evidence="5">Cell membrane</location>
        <topology evidence="5">Multi-pass membrane protein</topology>
    </subcellularLocation>
    <subcellularLocation>
        <location evidence="1">Membrane</location>
        <topology evidence="1">Multi-pass membrane protein</topology>
    </subcellularLocation>
</comment>
<evidence type="ECO:0000256" key="2">
    <source>
        <dbReference type="ARBA" id="ARBA00022692"/>
    </source>
</evidence>
<feature type="transmembrane region" description="Helical" evidence="5">
    <location>
        <begin position="7"/>
        <end position="29"/>
    </location>
</feature>
<keyword evidence="5" id="KW-1003">Cell membrane</keyword>
<dbReference type="EMBL" id="BEHT01000016">
    <property type="protein sequence ID" value="GBC98825.1"/>
    <property type="molecule type" value="Genomic_DNA"/>
</dbReference>
<comment type="caution">
    <text evidence="6">The sequence shown here is derived from an EMBL/GenBank/DDBJ whole genome shotgun (WGS) entry which is preliminary data.</text>
</comment>
<feature type="transmembrane region" description="Helical" evidence="5">
    <location>
        <begin position="281"/>
        <end position="303"/>
    </location>
</feature>
<keyword evidence="2 5" id="KW-0812">Transmembrane</keyword>